<evidence type="ECO:0000256" key="1">
    <source>
        <dbReference type="SAM" id="Phobius"/>
    </source>
</evidence>
<feature type="transmembrane region" description="Helical" evidence="1">
    <location>
        <begin position="38"/>
        <end position="58"/>
    </location>
</feature>
<keyword evidence="1" id="KW-1133">Transmembrane helix</keyword>
<gene>
    <name evidence="2" type="ORF">EAF64_03625</name>
</gene>
<dbReference type="AlphaFoldDB" id="A0A498L994"/>
<protein>
    <submittedName>
        <fullName evidence="2">Uncharacterized protein</fullName>
    </submittedName>
</protein>
<keyword evidence="1" id="KW-0472">Membrane</keyword>
<evidence type="ECO:0000313" key="2">
    <source>
        <dbReference type="EMBL" id="RXK51733.1"/>
    </source>
</evidence>
<evidence type="ECO:0000313" key="3">
    <source>
        <dbReference type="Proteomes" id="UP000289691"/>
    </source>
</evidence>
<sequence>MGHVEIPGKSLMYLLAAVTLPPMVFLLFRSVSRSSHPASIGLAVVLALLLVASGVAVWRQWTGRESEYSHAEAGITWNPVAYPGHAAKKRWLKTVRRLSDGDGEDD</sequence>
<dbReference type="Proteomes" id="UP000289691">
    <property type="component" value="Unassembled WGS sequence"/>
</dbReference>
<accession>A0A498L994</accession>
<keyword evidence="1" id="KW-0812">Transmembrane</keyword>
<comment type="caution">
    <text evidence="2">The sequence shown here is derived from an EMBL/GenBank/DDBJ whole genome shotgun (WGS) entry which is preliminary data.</text>
</comment>
<dbReference type="EMBL" id="RDFA01000001">
    <property type="protein sequence ID" value="RXK51733.1"/>
    <property type="molecule type" value="Genomic_DNA"/>
</dbReference>
<dbReference type="RefSeq" id="WP_129067592.1">
    <property type="nucleotide sequence ID" value="NZ_RDFA01000001.1"/>
</dbReference>
<keyword evidence="3" id="KW-1185">Reference proteome</keyword>
<name>A0A498L994_9EURY</name>
<feature type="transmembrane region" description="Helical" evidence="1">
    <location>
        <begin position="12"/>
        <end position="32"/>
    </location>
</feature>
<dbReference type="OrthoDB" id="233166at2157"/>
<organism evidence="2 3">
    <name type="scientific">Halorientalis pallida</name>
    <dbReference type="NCBI Taxonomy" id="2479928"/>
    <lineage>
        <taxon>Archaea</taxon>
        <taxon>Methanobacteriati</taxon>
        <taxon>Methanobacteriota</taxon>
        <taxon>Stenosarchaea group</taxon>
        <taxon>Halobacteria</taxon>
        <taxon>Halobacteriales</taxon>
        <taxon>Haloarculaceae</taxon>
        <taxon>Halorientalis</taxon>
    </lineage>
</organism>
<reference evidence="2 3" key="1">
    <citation type="submission" date="2019-01" db="EMBL/GenBank/DDBJ databases">
        <title>Halorientalis sp. F13-25 a new haloarchaeum isolated from hypersaline water.</title>
        <authorList>
            <person name="Ana D.-V."/>
            <person name="Cristina S.-P."/>
            <person name="Antonio V."/>
        </authorList>
    </citation>
    <scope>NUCLEOTIDE SEQUENCE [LARGE SCALE GENOMIC DNA]</scope>
    <source>
        <strain evidence="2 3">F13-25</strain>
    </source>
</reference>
<dbReference type="Pfam" id="PF26007">
    <property type="entry name" value="DUF8000"/>
    <property type="match status" value="1"/>
</dbReference>
<dbReference type="InterPro" id="IPR058313">
    <property type="entry name" value="DUF8000"/>
</dbReference>
<proteinExistence type="predicted"/>